<organism evidence="4">
    <name type="scientific">Tanacetum cinerariifolium</name>
    <name type="common">Dalmatian daisy</name>
    <name type="synonym">Chrysanthemum cinerariifolium</name>
    <dbReference type="NCBI Taxonomy" id="118510"/>
    <lineage>
        <taxon>Eukaryota</taxon>
        <taxon>Viridiplantae</taxon>
        <taxon>Streptophyta</taxon>
        <taxon>Embryophyta</taxon>
        <taxon>Tracheophyta</taxon>
        <taxon>Spermatophyta</taxon>
        <taxon>Magnoliopsida</taxon>
        <taxon>eudicotyledons</taxon>
        <taxon>Gunneridae</taxon>
        <taxon>Pentapetalae</taxon>
        <taxon>asterids</taxon>
        <taxon>campanulids</taxon>
        <taxon>Asterales</taxon>
        <taxon>Asteraceae</taxon>
        <taxon>Asteroideae</taxon>
        <taxon>Anthemideae</taxon>
        <taxon>Anthemidinae</taxon>
        <taxon>Tanacetum</taxon>
    </lineage>
</organism>
<dbReference type="GO" id="GO:0007018">
    <property type="term" value="P:microtubule-based movement"/>
    <property type="evidence" value="ECO:0007669"/>
    <property type="project" value="InterPro"/>
</dbReference>
<sequence>LLWETRNKSCLMTFSNRKLGMGSMKLCNGIIPKVMQMIFRYVEERETKGNTSYFIRVRTYLIWKGPSRAPIQIRETTKGGISIAGVTEAEVTSQEEMLSFLLCGFVCTTNGSINMNSQ</sequence>
<dbReference type="Gene3D" id="3.40.850.10">
    <property type="entry name" value="Kinesin motor domain"/>
    <property type="match status" value="1"/>
</dbReference>
<dbReference type="GO" id="GO:0003777">
    <property type="term" value="F:microtubule motor activity"/>
    <property type="evidence" value="ECO:0007669"/>
    <property type="project" value="InterPro"/>
</dbReference>
<proteinExistence type="inferred from homology"/>
<dbReference type="GO" id="GO:0008017">
    <property type="term" value="F:microtubule binding"/>
    <property type="evidence" value="ECO:0007669"/>
    <property type="project" value="InterPro"/>
</dbReference>
<dbReference type="InterPro" id="IPR001752">
    <property type="entry name" value="Kinesin_motor_dom"/>
</dbReference>
<comment type="caution">
    <text evidence="2">Lacks conserved residue(s) required for the propagation of feature annotation.</text>
</comment>
<accession>A0A699J822</accession>
<dbReference type="InterPro" id="IPR027640">
    <property type="entry name" value="Kinesin-like_fam"/>
</dbReference>
<dbReference type="GO" id="GO:0005524">
    <property type="term" value="F:ATP binding"/>
    <property type="evidence" value="ECO:0007669"/>
    <property type="project" value="InterPro"/>
</dbReference>
<evidence type="ECO:0000313" key="4">
    <source>
        <dbReference type="EMBL" id="GFA16560.1"/>
    </source>
</evidence>
<dbReference type="GO" id="GO:0007052">
    <property type="term" value="P:mitotic spindle organization"/>
    <property type="evidence" value="ECO:0007669"/>
    <property type="project" value="TreeGrafter"/>
</dbReference>
<evidence type="ECO:0000259" key="3">
    <source>
        <dbReference type="PROSITE" id="PS50067"/>
    </source>
</evidence>
<dbReference type="PANTHER" id="PTHR47969">
    <property type="entry name" value="CHROMOSOME-ASSOCIATED KINESIN KIF4A-RELATED"/>
    <property type="match status" value="1"/>
</dbReference>
<dbReference type="PROSITE" id="PS50067">
    <property type="entry name" value="KINESIN_MOTOR_2"/>
    <property type="match status" value="1"/>
</dbReference>
<dbReference type="GO" id="GO:0005875">
    <property type="term" value="C:microtubule associated complex"/>
    <property type="evidence" value="ECO:0007669"/>
    <property type="project" value="TreeGrafter"/>
</dbReference>
<name>A0A699J822_TANCI</name>
<keyword evidence="1" id="KW-0505">Motor protein</keyword>
<protein>
    <recommendedName>
        <fullName evidence="3">Kinesin motor domain-containing protein</fullName>
    </recommendedName>
</protein>
<feature type="non-terminal residue" evidence="4">
    <location>
        <position position="1"/>
    </location>
</feature>
<dbReference type="SUPFAM" id="SSF52540">
    <property type="entry name" value="P-loop containing nucleoside triphosphate hydrolases"/>
    <property type="match status" value="1"/>
</dbReference>
<comment type="caution">
    <text evidence="4">The sequence shown here is derived from an EMBL/GenBank/DDBJ whole genome shotgun (WGS) entry which is preliminary data.</text>
</comment>
<dbReference type="InterPro" id="IPR027417">
    <property type="entry name" value="P-loop_NTPase"/>
</dbReference>
<dbReference type="InterPro" id="IPR036961">
    <property type="entry name" value="Kinesin_motor_dom_sf"/>
</dbReference>
<dbReference type="EMBL" id="BKCJ010379122">
    <property type="protein sequence ID" value="GFA16560.1"/>
    <property type="molecule type" value="Genomic_DNA"/>
</dbReference>
<feature type="domain" description="Kinesin motor" evidence="3">
    <location>
        <begin position="1"/>
        <end position="118"/>
    </location>
</feature>
<dbReference type="PANTHER" id="PTHR47969:SF6">
    <property type="entry name" value="KINESIN-LIKE PROTEIN KIN-4C"/>
    <property type="match status" value="1"/>
</dbReference>
<evidence type="ECO:0000256" key="2">
    <source>
        <dbReference type="PROSITE-ProRule" id="PRU00283"/>
    </source>
</evidence>
<evidence type="ECO:0000256" key="1">
    <source>
        <dbReference type="ARBA" id="ARBA00023175"/>
    </source>
</evidence>
<comment type="similarity">
    <text evidence="2">Belongs to the TRAFAC class myosin-kinesin ATPase superfamily. Kinesin family.</text>
</comment>
<dbReference type="Pfam" id="PF00225">
    <property type="entry name" value="Kinesin"/>
    <property type="match status" value="1"/>
</dbReference>
<dbReference type="AlphaFoldDB" id="A0A699J822"/>
<gene>
    <name evidence="4" type="ORF">Tci_588532</name>
</gene>
<dbReference type="GO" id="GO:0051231">
    <property type="term" value="P:spindle elongation"/>
    <property type="evidence" value="ECO:0007669"/>
    <property type="project" value="TreeGrafter"/>
</dbReference>
<reference evidence="4" key="1">
    <citation type="journal article" date="2019" name="Sci. Rep.">
        <title>Draft genome of Tanacetum cinerariifolium, the natural source of mosquito coil.</title>
        <authorList>
            <person name="Yamashiro T."/>
            <person name="Shiraishi A."/>
            <person name="Satake H."/>
            <person name="Nakayama K."/>
        </authorList>
    </citation>
    <scope>NUCLEOTIDE SEQUENCE</scope>
</reference>